<protein>
    <submittedName>
        <fullName evidence="2">Uncharacterized protein</fullName>
    </submittedName>
</protein>
<evidence type="ECO:0000313" key="3">
    <source>
        <dbReference type="Proteomes" id="UP000298663"/>
    </source>
</evidence>
<feature type="region of interest" description="Disordered" evidence="1">
    <location>
        <begin position="1"/>
        <end position="97"/>
    </location>
</feature>
<evidence type="ECO:0000256" key="1">
    <source>
        <dbReference type="SAM" id="MobiDB-lite"/>
    </source>
</evidence>
<sequence length="97" mass="11322">MKFQKPLNPLHPSKHANLLHTGTGKSFYQQRRSTHSIRSLRRYNRLHTHCRNQQSKTPKKCLDRTVQDTQLPPATGSEIERLPGKQRKRNGAANERR</sequence>
<dbReference type="Proteomes" id="UP000298663">
    <property type="component" value="Unassembled WGS sequence"/>
</dbReference>
<comment type="caution">
    <text evidence="2">The sequence shown here is derived from an EMBL/GenBank/DDBJ whole genome shotgun (WGS) entry which is preliminary data.</text>
</comment>
<reference evidence="2 3" key="2">
    <citation type="journal article" date="2019" name="G3 (Bethesda)">
        <title>Hybrid Assembly of the Genome of the Entomopathogenic Nematode Steinernema carpocapsae Identifies the X-Chromosome.</title>
        <authorList>
            <person name="Serra L."/>
            <person name="Macchietto M."/>
            <person name="Macias-Munoz A."/>
            <person name="McGill C.J."/>
            <person name="Rodriguez I.M."/>
            <person name="Rodriguez B."/>
            <person name="Murad R."/>
            <person name="Mortazavi A."/>
        </authorList>
    </citation>
    <scope>NUCLEOTIDE SEQUENCE [LARGE SCALE GENOMIC DNA]</scope>
    <source>
        <strain evidence="2 3">ALL</strain>
    </source>
</reference>
<dbReference type="AlphaFoldDB" id="A0A4U5M476"/>
<dbReference type="EMBL" id="AZBU02000010">
    <property type="protein sequence ID" value="TKR63579.1"/>
    <property type="molecule type" value="Genomic_DNA"/>
</dbReference>
<evidence type="ECO:0000313" key="2">
    <source>
        <dbReference type="EMBL" id="TKR63579.1"/>
    </source>
</evidence>
<proteinExistence type="predicted"/>
<organism evidence="2 3">
    <name type="scientific">Steinernema carpocapsae</name>
    <name type="common">Entomopathogenic nematode</name>
    <dbReference type="NCBI Taxonomy" id="34508"/>
    <lineage>
        <taxon>Eukaryota</taxon>
        <taxon>Metazoa</taxon>
        <taxon>Ecdysozoa</taxon>
        <taxon>Nematoda</taxon>
        <taxon>Chromadorea</taxon>
        <taxon>Rhabditida</taxon>
        <taxon>Tylenchina</taxon>
        <taxon>Panagrolaimomorpha</taxon>
        <taxon>Strongyloidoidea</taxon>
        <taxon>Steinernematidae</taxon>
        <taxon>Steinernema</taxon>
    </lineage>
</organism>
<name>A0A4U5M476_STECR</name>
<reference evidence="2 3" key="1">
    <citation type="journal article" date="2015" name="Genome Biol.">
        <title>Comparative genomics of Steinernema reveals deeply conserved gene regulatory networks.</title>
        <authorList>
            <person name="Dillman A.R."/>
            <person name="Macchietto M."/>
            <person name="Porter C.F."/>
            <person name="Rogers A."/>
            <person name="Williams B."/>
            <person name="Antoshechkin I."/>
            <person name="Lee M.M."/>
            <person name="Goodwin Z."/>
            <person name="Lu X."/>
            <person name="Lewis E.E."/>
            <person name="Goodrich-Blair H."/>
            <person name="Stock S.P."/>
            <person name="Adams B.J."/>
            <person name="Sternberg P.W."/>
            <person name="Mortazavi A."/>
        </authorList>
    </citation>
    <scope>NUCLEOTIDE SEQUENCE [LARGE SCALE GENOMIC DNA]</scope>
    <source>
        <strain evidence="2 3">ALL</strain>
    </source>
</reference>
<gene>
    <name evidence="2" type="ORF">L596_027391</name>
</gene>
<feature type="compositionally biased region" description="Basic residues" evidence="1">
    <location>
        <begin position="32"/>
        <end position="50"/>
    </location>
</feature>
<accession>A0A4U5M476</accession>
<keyword evidence="3" id="KW-1185">Reference proteome</keyword>